<dbReference type="Proteomes" id="UP001472866">
    <property type="component" value="Chromosome 03"/>
</dbReference>
<dbReference type="InterPro" id="IPR001388">
    <property type="entry name" value="Synaptobrevin-like"/>
</dbReference>
<gene>
    <name evidence="7" type="ORF">HKI87_03g21530</name>
</gene>
<evidence type="ECO:0000313" key="7">
    <source>
        <dbReference type="EMBL" id="WZN60619.1"/>
    </source>
</evidence>
<name>A0AAX4P4A3_9CHLO</name>
<sequence length="226" mass="25095">MSEANVRYIGLARLSDGLLLASHKGKKTPSPSKVDDTVSRVLASGNLTPGQRLSITVDKVIGTLHILTSSSDAVLGVFSEAVPRRSAFEVLESTSAFVKEQVTPELVTGATKEGELNRFCKEQFGRICSKNENLGSDKMSKIGVKIEEVKMVVEQNINRVLQNAEDLEAVETKSEILKQDAQQFQRRGENIKRALWWRNFKLKCTIGLLITVVLCYIFIPIISKKM</sequence>
<evidence type="ECO:0000256" key="4">
    <source>
        <dbReference type="SAM" id="Coils"/>
    </source>
</evidence>
<feature type="transmembrane region" description="Helical" evidence="5">
    <location>
        <begin position="202"/>
        <end position="222"/>
    </location>
</feature>
<proteinExistence type="predicted"/>
<dbReference type="PANTHER" id="PTHR21136:SF168">
    <property type="entry name" value="VESICLE-ASSOCIATED MEMBRANE PROTEIN 9"/>
    <property type="match status" value="1"/>
</dbReference>
<evidence type="ECO:0000256" key="3">
    <source>
        <dbReference type="PROSITE-ProRule" id="PRU00290"/>
    </source>
</evidence>
<dbReference type="GO" id="GO:0015031">
    <property type="term" value="P:protein transport"/>
    <property type="evidence" value="ECO:0007669"/>
    <property type="project" value="UniProtKB-KW"/>
</dbReference>
<evidence type="ECO:0000256" key="5">
    <source>
        <dbReference type="SAM" id="Phobius"/>
    </source>
</evidence>
<evidence type="ECO:0000256" key="2">
    <source>
        <dbReference type="ARBA" id="ARBA00037493"/>
    </source>
</evidence>
<keyword evidence="3 4" id="KW-0175">Coiled coil</keyword>
<keyword evidence="1" id="KW-0813">Transport</keyword>
<accession>A0AAX4P4A3</accession>
<dbReference type="GO" id="GO:0016020">
    <property type="term" value="C:membrane"/>
    <property type="evidence" value="ECO:0007669"/>
    <property type="project" value="InterPro"/>
</dbReference>
<evidence type="ECO:0000313" key="8">
    <source>
        <dbReference type="Proteomes" id="UP001472866"/>
    </source>
</evidence>
<comment type="function">
    <text evidence="2">Involved in the targeting and/or fusion of transport vesicles to their target membrane.</text>
</comment>
<organism evidence="7 8">
    <name type="scientific">Chloropicon roscoffensis</name>
    <dbReference type="NCBI Taxonomy" id="1461544"/>
    <lineage>
        <taxon>Eukaryota</taxon>
        <taxon>Viridiplantae</taxon>
        <taxon>Chlorophyta</taxon>
        <taxon>Chloropicophyceae</taxon>
        <taxon>Chloropicales</taxon>
        <taxon>Chloropicaceae</taxon>
        <taxon>Chloropicon</taxon>
    </lineage>
</organism>
<feature type="coiled-coil region" evidence="4">
    <location>
        <begin position="150"/>
        <end position="187"/>
    </location>
</feature>
<dbReference type="SUPFAM" id="SSF58038">
    <property type="entry name" value="SNARE fusion complex"/>
    <property type="match status" value="1"/>
</dbReference>
<dbReference type="InterPro" id="IPR051097">
    <property type="entry name" value="Synaptobrevin-like_transport"/>
</dbReference>
<dbReference type="PANTHER" id="PTHR21136">
    <property type="entry name" value="SNARE PROTEINS"/>
    <property type="match status" value="1"/>
</dbReference>
<dbReference type="InterPro" id="IPR042855">
    <property type="entry name" value="V_SNARE_CC"/>
</dbReference>
<keyword evidence="5" id="KW-1133">Transmembrane helix</keyword>
<dbReference type="EMBL" id="CP151503">
    <property type="protein sequence ID" value="WZN60619.1"/>
    <property type="molecule type" value="Genomic_DNA"/>
</dbReference>
<dbReference type="PROSITE" id="PS50892">
    <property type="entry name" value="V_SNARE"/>
    <property type="match status" value="1"/>
</dbReference>
<dbReference type="AlphaFoldDB" id="A0AAX4P4A3"/>
<keyword evidence="1" id="KW-0653">Protein transport</keyword>
<dbReference type="Gene3D" id="1.20.5.110">
    <property type="match status" value="1"/>
</dbReference>
<keyword evidence="5" id="KW-0472">Membrane</keyword>
<dbReference type="Pfam" id="PF00957">
    <property type="entry name" value="Synaptobrevin"/>
    <property type="match status" value="1"/>
</dbReference>
<dbReference type="PRINTS" id="PR00219">
    <property type="entry name" value="SYNAPTOBREVN"/>
</dbReference>
<reference evidence="7 8" key="1">
    <citation type="submission" date="2024-03" db="EMBL/GenBank/DDBJ databases">
        <title>Complete genome sequence of the green alga Chloropicon roscoffensis RCC1871.</title>
        <authorList>
            <person name="Lemieux C."/>
            <person name="Pombert J.-F."/>
            <person name="Otis C."/>
            <person name="Turmel M."/>
        </authorList>
    </citation>
    <scope>NUCLEOTIDE SEQUENCE [LARGE SCALE GENOMIC DNA]</scope>
    <source>
        <strain evidence="7 8">RCC1871</strain>
    </source>
</reference>
<keyword evidence="8" id="KW-1185">Reference proteome</keyword>
<evidence type="ECO:0000256" key="1">
    <source>
        <dbReference type="ARBA" id="ARBA00022927"/>
    </source>
</evidence>
<protein>
    <submittedName>
        <fullName evidence="7">V-SNARE coiled-coil homology domain-containing protein</fullName>
    </submittedName>
</protein>
<keyword evidence="5" id="KW-0812">Transmembrane</keyword>
<dbReference type="Gene3D" id="3.30.450.50">
    <property type="entry name" value="Longin domain"/>
    <property type="match status" value="1"/>
</dbReference>
<evidence type="ECO:0000259" key="6">
    <source>
        <dbReference type="PROSITE" id="PS50892"/>
    </source>
</evidence>
<dbReference type="GO" id="GO:0016192">
    <property type="term" value="P:vesicle-mediated transport"/>
    <property type="evidence" value="ECO:0007669"/>
    <property type="project" value="InterPro"/>
</dbReference>
<feature type="domain" description="V-SNARE coiled-coil homology" evidence="6">
    <location>
        <begin position="138"/>
        <end position="198"/>
    </location>
</feature>
<dbReference type="CDD" id="cd15843">
    <property type="entry name" value="R-SNARE"/>
    <property type="match status" value="1"/>
</dbReference>